<proteinExistence type="predicted"/>
<accession>A0ABU7F979</accession>
<evidence type="ECO:0000313" key="2">
    <source>
        <dbReference type="Proteomes" id="UP001333996"/>
    </source>
</evidence>
<protein>
    <submittedName>
        <fullName evidence="1">Uncharacterized protein</fullName>
    </submittedName>
</protein>
<gene>
    <name evidence="1" type="ORF">VXC91_01760</name>
</gene>
<sequence length="45" mass="4630">MDEGTVRIALRTGESALITAKGDRPDLTIAPVAPSGTAPRWGLPA</sequence>
<organism evidence="1 2">
    <name type="scientific">Streptomyces chiangmaiensis</name>
    <dbReference type="NCBI Taxonomy" id="766497"/>
    <lineage>
        <taxon>Bacteria</taxon>
        <taxon>Bacillati</taxon>
        <taxon>Actinomycetota</taxon>
        <taxon>Actinomycetes</taxon>
        <taxon>Kitasatosporales</taxon>
        <taxon>Streptomycetaceae</taxon>
        <taxon>Streptomyces</taxon>
    </lineage>
</organism>
<evidence type="ECO:0000313" key="1">
    <source>
        <dbReference type="EMBL" id="MED7820746.1"/>
    </source>
</evidence>
<dbReference type="Proteomes" id="UP001333996">
    <property type="component" value="Unassembled WGS sequence"/>
</dbReference>
<comment type="caution">
    <text evidence="1">The sequence shown here is derived from an EMBL/GenBank/DDBJ whole genome shotgun (WGS) entry which is preliminary data.</text>
</comment>
<reference evidence="1" key="1">
    <citation type="submission" date="2024-01" db="EMBL/GenBank/DDBJ databases">
        <title>First draft genome sequence data of TA4-1, the type strain of Gram-positive actinobacterium Streptomyces chiangmaiensis.</title>
        <authorList>
            <person name="Yasawong M."/>
            <person name="Nantapong N."/>
        </authorList>
    </citation>
    <scope>NUCLEOTIDE SEQUENCE</scope>
    <source>
        <strain evidence="1">TA4-1</strain>
    </source>
</reference>
<dbReference type="EMBL" id="JAYWVC010000003">
    <property type="protein sequence ID" value="MED7820746.1"/>
    <property type="molecule type" value="Genomic_DNA"/>
</dbReference>
<name>A0ABU7F979_9ACTN</name>
<dbReference type="RefSeq" id="WP_329504545.1">
    <property type="nucleotide sequence ID" value="NZ_BAAAYZ010000077.1"/>
</dbReference>
<keyword evidence="2" id="KW-1185">Reference proteome</keyword>